<organism evidence="3 4">
    <name type="scientific">Kribbella albertanoniae</name>
    <dbReference type="NCBI Taxonomy" id="1266829"/>
    <lineage>
        <taxon>Bacteria</taxon>
        <taxon>Bacillati</taxon>
        <taxon>Actinomycetota</taxon>
        <taxon>Actinomycetes</taxon>
        <taxon>Propionibacteriales</taxon>
        <taxon>Kribbellaceae</taxon>
        <taxon>Kribbella</taxon>
    </lineage>
</organism>
<dbReference type="EMBL" id="SMKA01000006">
    <property type="protein sequence ID" value="TDC34673.1"/>
    <property type="molecule type" value="Genomic_DNA"/>
</dbReference>
<dbReference type="InterPro" id="IPR019734">
    <property type="entry name" value="TPR_rpt"/>
</dbReference>
<accession>A0A4R4QHH1</accession>
<dbReference type="SMART" id="SM00028">
    <property type="entry name" value="TPR"/>
    <property type="match status" value="4"/>
</dbReference>
<dbReference type="InterPro" id="IPR011990">
    <property type="entry name" value="TPR-like_helical_dom_sf"/>
</dbReference>
<keyword evidence="2" id="KW-0802">TPR repeat</keyword>
<evidence type="ECO:0000256" key="2">
    <source>
        <dbReference type="ARBA" id="ARBA00022803"/>
    </source>
</evidence>
<comment type="caution">
    <text evidence="3">The sequence shown here is derived from an EMBL/GenBank/DDBJ whole genome shotgun (WGS) entry which is preliminary data.</text>
</comment>
<keyword evidence="1" id="KW-0677">Repeat</keyword>
<dbReference type="Pfam" id="PF13424">
    <property type="entry name" value="TPR_12"/>
    <property type="match status" value="2"/>
</dbReference>
<dbReference type="Proteomes" id="UP000295075">
    <property type="component" value="Unassembled WGS sequence"/>
</dbReference>
<dbReference type="PANTHER" id="PTHR45641">
    <property type="entry name" value="TETRATRICOPEPTIDE REPEAT PROTEIN (AFU_ORTHOLOGUE AFUA_6G03870)"/>
    <property type="match status" value="1"/>
</dbReference>
<dbReference type="OrthoDB" id="3885120at2"/>
<keyword evidence="4" id="KW-1185">Reference proteome</keyword>
<dbReference type="Gene3D" id="1.25.40.10">
    <property type="entry name" value="Tetratricopeptide repeat domain"/>
    <property type="match status" value="2"/>
</dbReference>
<dbReference type="SUPFAM" id="SSF48452">
    <property type="entry name" value="TPR-like"/>
    <property type="match status" value="1"/>
</dbReference>
<name>A0A4R4QHH1_9ACTN</name>
<dbReference type="AlphaFoldDB" id="A0A4R4QHH1"/>
<sequence>MPDQTRLPPEAADARLRGSQLREKGQFAEARHEFHRALALAEQGPTVDPLQLVPLLNDIGVIGKYRGDFDEAESAYRRALRIVNEREDGQVELRASLLHNIAGLAHARGDAVAAESVAREGIALRERSAATNPLDLAADRAALAAILVDLHQTDEAHELLADVIAVFERRYGPEHYEVAVALHNLGSLEHRAGDFQSAAANLDRSAEIKRLALRPDHPDLAITLHNLACAQTELGLVSQAITSLREAITLLTDVVATDHPTLKSCHKRLMFLADSPLEPAARSRHGHSSNSMEDN</sequence>
<gene>
    <name evidence="3" type="ORF">E1261_03380</name>
</gene>
<reference evidence="3 4" key="1">
    <citation type="submission" date="2019-03" db="EMBL/GenBank/DDBJ databases">
        <title>Draft genome sequences of novel Actinobacteria.</title>
        <authorList>
            <person name="Sahin N."/>
            <person name="Ay H."/>
            <person name="Saygin H."/>
        </authorList>
    </citation>
    <scope>NUCLEOTIDE SEQUENCE [LARGE SCALE GENOMIC DNA]</scope>
    <source>
        <strain evidence="3 4">JCM 30547</strain>
    </source>
</reference>
<evidence type="ECO:0000313" key="4">
    <source>
        <dbReference type="Proteomes" id="UP000295075"/>
    </source>
</evidence>
<proteinExistence type="predicted"/>
<protein>
    <submittedName>
        <fullName evidence="3">Tetratricopeptide repeat protein</fullName>
    </submittedName>
</protein>
<evidence type="ECO:0000256" key="1">
    <source>
        <dbReference type="ARBA" id="ARBA00022737"/>
    </source>
</evidence>
<dbReference type="PANTHER" id="PTHR45641:SF19">
    <property type="entry name" value="NEPHROCYSTIN-3"/>
    <property type="match status" value="1"/>
</dbReference>
<evidence type="ECO:0000313" key="3">
    <source>
        <dbReference type="EMBL" id="TDC34673.1"/>
    </source>
</evidence>